<dbReference type="PROSITE" id="PS51094">
    <property type="entry name" value="PTS_EIIA_TYPE_2"/>
    <property type="match status" value="1"/>
</dbReference>
<dbReference type="InterPro" id="IPR016152">
    <property type="entry name" value="PTrfase/Anion_transptr"/>
</dbReference>
<dbReference type="AlphaFoldDB" id="A0A538SX45"/>
<proteinExistence type="predicted"/>
<organism evidence="3 5">
    <name type="scientific">Eiseniibacteriota bacterium</name>
    <dbReference type="NCBI Taxonomy" id="2212470"/>
    <lineage>
        <taxon>Bacteria</taxon>
        <taxon>Candidatus Eiseniibacteriota</taxon>
    </lineage>
</organism>
<dbReference type="EMBL" id="VBOR01000063">
    <property type="protein sequence ID" value="TMQ48931.1"/>
    <property type="molecule type" value="Genomic_DNA"/>
</dbReference>
<dbReference type="CDD" id="cd00211">
    <property type="entry name" value="PTS_IIA_fru"/>
    <property type="match status" value="1"/>
</dbReference>
<evidence type="ECO:0000313" key="5">
    <source>
        <dbReference type="Proteomes" id="UP000320913"/>
    </source>
</evidence>
<dbReference type="InterPro" id="IPR002178">
    <property type="entry name" value="PTS_EIIA_type-2_dom"/>
</dbReference>
<dbReference type="EMBL" id="VBOV01000235">
    <property type="protein sequence ID" value="TMQ55970.1"/>
    <property type="molecule type" value="Genomic_DNA"/>
</dbReference>
<sequence>MPTVSAAPRRSETHLELHLRPSLFIPELRTRKKSSVLEEMVAHLAEHRIARQAQAVLEVLRQREALGSTGLGKGIAVPHARSTMVTERAVLLARSTKGVEFDSIDGNPVHLCFLIVAPPVDRDPIYLQMLAEIVKAVRLAPVRKKILEAADFASIRSLIGAQLA</sequence>
<evidence type="ECO:0000313" key="4">
    <source>
        <dbReference type="Proteomes" id="UP000316292"/>
    </source>
</evidence>
<keyword evidence="3" id="KW-0813">Transport</keyword>
<name>A0A538SX45_UNCEI</name>
<gene>
    <name evidence="2" type="ORF">E6K71_06260</name>
    <name evidence="3" type="ORF">E6K75_08990</name>
</gene>
<dbReference type="Gene3D" id="3.40.930.10">
    <property type="entry name" value="Mannitol-specific EII, Chain A"/>
    <property type="match status" value="1"/>
</dbReference>
<evidence type="ECO:0000259" key="1">
    <source>
        <dbReference type="PROSITE" id="PS51094"/>
    </source>
</evidence>
<dbReference type="PROSITE" id="PS00372">
    <property type="entry name" value="PTS_EIIA_TYPE_2_HIS"/>
    <property type="match status" value="1"/>
</dbReference>
<feature type="domain" description="PTS EIIA type-2" evidence="1">
    <location>
        <begin position="17"/>
        <end position="162"/>
    </location>
</feature>
<comment type="caution">
    <text evidence="3">The sequence shown here is derived from an EMBL/GenBank/DDBJ whole genome shotgun (WGS) entry which is preliminary data.</text>
</comment>
<evidence type="ECO:0000313" key="2">
    <source>
        <dbReference type="EMBL" id="TMQ48931.1"/>
    </source>
</evidence>
<dbReference type="InterPro" id="IPR051541">
    <property type="entry name" value="PTS_SugarTrans_NitroReg"/>
</dbReference>
<evidence type="ECO:0000313" key="3">
    <source>
        <dbReference type="EMBL" id="TMQ55970.1"/>
    </source>
</evidence>
<protein>
    <submittedName>
        <fullName evidence="3">PTS sugar transporter subunit IIA</fullName>
    </submittedName>
</protein>
<reference evidence="4 5" key="1">
    <citation type="journal article" date="2019" name="Nat. Microbiol.">
        <title>Mediterranean grassland soil C-N compound turnover is dependent on rainfall and depth, and is mediated by genomically divergent microorganisms.</title>
        <authorList>
            <person name="Diamond S."/>
            <person name="Andeer P.F."/>
            <person name="Li Z."/>
            <person name="Crits-Christoph A."/>
            <person name="Burstein D."/>
            <person name="Anantharaman K."/>
            <person name="Lane K.R."/>
            <person name="Thomas B.C."/>
            <person name="Pan C."/>
            <person name="Northen T.R."/>
            <person name="Banfield J.F."/>
        </authorList>
    </citation>
    <scope>NUCLEOTIDE SEQUENCE [LARGE SCALE GENOMIC DNA]</scope>
    <source>
        <strain evidence="2">WS_1</strain>
        <strain evidence="3">WS_5</strain>
    </source>
</reference>
<dbReference type="PANTHER" id="PTHR47738:SF1">
    <property type="entry name" value="NITROGEN REGULATORY PROTEIN"/>
    <property type="match status" value="1"/>
</dbReference>
<dbReference type="PANTHER" id="PTHR47738">
    <property type="entry name" value="PTS SYSTEM FRUCTOSE-LIKE EIIA COMPONENT-RELATED"/>
    <property type="match status" value="1"/>
</dbReference>
<dbReference type="SUPFAM" id="SSF55804">
    <property type="entry name" value="Phoshotransferase/anion transport protein"/>
    <property type="match status" value="1"/>
</dbReference>
<keyword evidence="3" id="KW-0762">Sugar transport</keyword>
<dbReference type="Proteomes" id="UP000320913">
    <property type="component" value="Unassembled WGS sequence"/>
</dbReference>
<dbReference type="Pfam" id="PF00359">
    <property type="entry name" value="PTS_EIIA_2"/>
    <property type="match status" value="1"/>
</dbReference>
<accession>A0A538SX45</accession>
<dbReference type="GO" id="GO:0030295">
    <property type="term" value="F:protein kinase activator activity"/>
    <property type="evidence" value="ECO:0007669"/>
    <property type="project" value="TreeGrafter"/>
</dbReference>
<dbReference type="Proteomes" id="UP000316292">
    <property type="component" value="Unassembled WGS sequence"/>
</dbReference>